<dbReference type="Pfam" id="PF08352">
    <property type="entry name" value="oligo_HPY"/>
    <property type="match status" value="1"/>
</dbReference>
<dbReference type="EMBL" id="FNNG01000003">
    <property type="protein sequence ID" value="SDW65367.1"/>
    <property type="molecule type" value="Genomic_DNA"/>
</dbReference>
<proteinExistence type="inferred from homology"/>
<evidence type="ECO:0000313" key="12">
    <source>
        <dbReference type="Proteomes" id="UP000198828"/>
    </source>
</evidence>
<dbReference type="SUPFAM" id="SSF52540">
    <property type="entry name" value="P-loop containing nucleoside triphosphate hydrolases"/>
    <property type="match status" value="1"/>
</dbReference>
<dbReference type="OrthoDB" id="9806285at2"/>
<dbReference type="InterPro" id="IPR003593">
    <property type="entry name" value="AAA+_ATPase"/>
</dbReference>
<evidence type="ECO:0000256" key="4">
    <source>
        <dbReference type="ARBA" id="ARBA00022475"/>
    </source>
</evidence>
<comment type="subcellular location">
    <subcellularLocation>
        <location evidence="1">Cell membrane</location>
        <topology evidence="1">Peripheral membrane protein</topology>
    </subcellularLocation>
</comment>
<keyword evidence="4" id="KW-1003">Cell membrane</keyword>
<evidence type="ECO:0000259" key="10">
    <source>
        <dbReference type="PROSITE" id="PS50893"/>
    </source>
</evidence>
<dbReference type="SMART" id="SM00382">
    <property type="entry name" value="AAA"/>
    <property type="match status" value="1"/>
</dbReference>
<dbReference type="GO" id="GO:0005524">
    <property type="term" value="F:ATP binding"/>
    <property type="evidence" value="ECO:0007669"/>
    <property type="project" value="UniProtKB-KW"/>
</dbReference>
<name>A0A1H2VAM8_9FIRM</name>
<dbReference type="Proteomes" id="UP000198828">
    <property type="component" value="Unassembled WGS sequence"/>
</dbReference>
<dbReference type="PROSITE" id="PS00211">
    <property type="entry name" value="ABC_TRANSPORTER_1"/>
    <property type="match status" value="1"/>
</dbReference>
<evidence type="ECO:0000256" key="6">
    <source>
        <dbReference type="ARBA" id="ARBA00022741"/>
    </source>
</evidence>
<evidence type="ECO:0000256" key="2">
    <source>
        <dbReference type="ARBA" id="ARBA00005417"/>
    </source>
</evidence>
<organism evidence="11 12">
    <name type="scientific">Tepidimicrobium xylanilyticum</name>
    <dbReference type="NCBI Taxonomy" id="1123352"/>
    <lineage>
        <taxon>Bacteria</taxon>
        <taxon>Bacillati</taxon>
        <taxon>Bacillota</taxon>
        <taxon>Tissierellia</taxon>
        <taxon>Tissierellales</taxon>
        <taxon>Tepidimicrobiaceae</taxon>
        <taxon>Tepidimicrobium</taxon>
    </lineage>
</organism>
<keyword evidence="7 11" id="KW-0067">ATP-binding</keyword>
<keyword evidence="12" id="KW-1185">Reference proteome</keyword>
<evidence type="ECO:0000313" key="11">
    <source>
        <dbReference type="EMBL" id="SDW65367.1"/>
    </source>
</evidence>
<dbReference type="InterPro" id="IPR027417">
    <property type="entry name" value="P-loop_NTPase"/>
</dbReference>
<sequence>MSKLLEVTDLKTYFYTDDGVVKAVDGVSFSVDSGKTIGIVGESGCGKSVTAMSILRLIPDPPGKIVNGEIIFEGEDLTKVSDKRIREIRGNNISVIFQEPMTSLNPVFTVGYQIGEVLMLHQKLSEEEARERAIEMIRLVGIPNPERIVDEYPHQLSGGMRQRIMIAMALACQPRLLIADEPTTALDVTIQAQILEIMNDLKNKLNTSIMLITHDLGVVAEMADHVIVMYSGKVVEDAPIIELFKNPRHPYTIGLMGSIPSLVKEGQRLETIPGMVPNPLYLPKGCYFHPRCKYAVEECKHAQPELREIAPGHKVACIRAEEVTRQ</sequence>
<gene>
    <name evidence="11" type="ORF">SAMN05660923_01062</name>
</gene>
<keyword evidence="8" id="KW-1278">Translocase</keyword>
<accession>A0A1H2VAM8</accession>
<keyword evidence="5" id="KW-0997">Cell inner membrane</keyword>
<dbReference type="InterPro" id="IPR003439">
    <property type="entry name" value="ABC_transporter-like_ATP-bd"/>
</dbReference>
<feature type="domain" description="ABC transporter" evidence="10">
    <location>
        <begin position="5"/>
        <end position="256"/>
    </location>
</feature>
<evidence type="ECO:0000256" key="9">
    <source>
        <dbReference type="ARBA" id="ARBA00023136"/>
    </source>
</evidence>
<dbReference type="InterPro" id="IPR013563">
    <property type="entry name" value="Oligopep_ABC_C"/>
</dbReference>
<dbReference type="AlphaFoldDB" id="A0A1H2VAM8"/>
<dbReference type="PANTHER" id="PTHR43297:SF14">
    <property type="entry name" value="ATPASE AAA-TYPE CORE DOMAIN-CONTAINING PROTEIN"/>
    <property type="match status" value="1"/>
</dbReference>
<evidence type="ECO:0000256" key="5">
    <source>
        <dbReference type="ARBA" id="ARBA00022519"/>
    </source>
</evidence>
<protein>
    <submittedName>
        <fullName evidence="11">Peptide/nickel transport system ATP-binding protein</fullName>
    </submittedName>
</protein>
<dbReference type="InterPro" id="IPR017871">
    <property type="entry name" value="ABC_transporter-like_CS"/>
</dbReference>
<dbReference type="PANTHER" id="PTHR43297">
    <property type="entry name" value="OLIGOPEPTIDE TRANSPORT ATP-BINDING PROTEIN APPD"/>
    <property type="match status" value="1"/>
</dbReference>
<dbReference type="FunFam" id="3.40.50.300:FF:000016">
    <property type="entry name" value="Oligopeptide ABC transporter ATP-binding component"/>
    <property type="match status" value="1"/>
</dbReference>
<reference evidence="11 12" key="1">
    <citation type="submission" date="2016-10" db="EMBL/GenBank/DDBJ databases">
        <authorList>
            <person name="de Groot N.N."/>
        </authorList>
    </citation>
    <scope>NUCLEOTIDE SEQUENCE [LARGE SCALE GENOMIC DNA]</scope>
    <source>
        <strain evidence="11 12">DSM 23310</strain>
    </source>
</reference>
<dbReference type="Pfam" id="PF00005">
    <property type="entry name" value="ABC_tran"/>
    <property type="match status" value="1"/>
</dbReference>
<dbReference type="GO" id="GO:0005886">
    <property type="term" value="C:plasma membrane"/>
    <property type="evidence" value="ECO:0007669"/>
    <property type="project" value="UniProtKB-SubCell"/>
</dbReference>
<dbReference type="RefSeq" id="WP_093751525.1">
    <property type="nucleotide sequence ID" value="NZ_FNNG01000003.1"/>
</dbReference>
<dbReference type="Gene3D" id="3.40.50.300">
    <property type="entry name" value="P-loop containing nucleotide triphosphate hydrolases"/>
    <property type="match status" value="1"/>
</dbReference>
<dbReference type="CDD" id="cd03257">
    <property type="entry name" value="ABC_NikE_OppD_transporters"/>
    <property type="match status" value="1"/>
</dbReference>
<dbReference type="GO" id="GO:0015833">
    <property type="term" value="P:peptide transport"/>
    <property type="evidence" value="ECO:0007669"/>
    <property type="project" value="InterPro"/>
</dbReference>
<evidence type="ECO:0000256" key="3">
    <source>
        <dbReference type="ARBA" id="ARBA00022448"/>
    </source>
</evidence>
<evidence type="ECO:0000256" key="1">
    <source>
        <dbReference type="ARBA" id="ARBA00004202"/>
    </source>
</evidence>
<comment type="similarity">
    <text evidence="2">Belongs to the ABC transporter superfamily.</text>
</comment>
<dbReference type="GO" id="GO:0016887">
    <property type="term" value="F:ATP hydrolysis activity"/>
    <property type="evidence" value="ECO:0007669"/>
    <property type="project" value="InterPro"/>
</dbReference>
<dbReference type="NCBIfam" id="TIGR01727">
    <property type="entry name" value="oligo_HPY"/>
    <property type="match status" value="1"/>
</dbReference>
<keyword evidence="6" id="KW-0547">Nucleotide-binding</keyword>
<evidence type="ECO:0000256" key="7">
    <source>
        <dbReference type="ARBA" id="ARBA00022840"/>
    </source>
</evidence>
<keyword evidence="9" id="KW-0472">Membrane</keyword>
<keyword evidence="3" id="KW-0813">Transport</keyword>
<dbReference type="PROSITE" id="PS50893">
    <property type="entry name" value="ABC_TRANSPORTER_2"/>
    <property type="match status" value="1"/>
</dbReference>
<evidence type="ECO:0000256" key="8">
    <source>
        <dbReference type="ARBA" id="ARBA00022967"/>
    </source>
</evidence>
<dbReference type="InterPro" id="IPR050388">
    <property type="entry name" value="ABC_Ni/Peptide_Import"/>
</dbReference>